<comment type="caution">
    <text evidence="7">Lacks conserved residue(s) required for the propagation of feature annotation.</text>
</comment>
<dbReference type="RefSeq" id="WP_159898850.1">
    <property type="nucleotide sequence ID" value="NZ_BAABFX010000037.1"/>
</dbReference>
<evidence type="ECO:0000313" key="10">
    <source>
        <dbReference type="EMBL" id="GAA4400149.1"/>
    </source>
</evidence>
<evidence type="ECO:0000256" key="5">
    <source>
        <dbReference type="ARBA" id="ARBA00022679"/>
    </source>
</evidence>
<gene>
    <name evidence="10" type="primary">argF</name>
    <name evidence="10" type="ORF">GCM10023153_27390</name>
</gene>
<dbReference type="InterPro" id="IPR006132">
    <property type="entry name" value="Asp/Orn_carbamoyltranf_P-bd"/>
</dbReference>
<keyword evidence="5 7" id="KW-0808">Transferase</keyword>
<feature type="binding site" evidence="7">
    <location>
        <position position="161"/>
    </location>
    <ligand>
        <name>L-ornithine</name>
        <dbReference type="ChEBI" id="CHEBI:46911"/>
    </ligand>
</feature>
<evidence type="ECO:0000256" key="6">
    <source>
        <dbReference type="ARBA" id="ARBA00048772"/>
    </source>
</evidence>
<dbReference type="NCBIfam" id="NF001986">
    <property type="entry name" value="PRK00779.1"/>
    <property type="match status" value="1"/>
</dbReference>
<keyword evidence="11" id="KW-1185">Reference proteome</keyword>
<feature type="binding site" evidence="7">
    <location>
        <position position="225"/>
    </location>
    <ligand>
        <name>L-ornithine</name>
        <dbReference type="ChEBI" id="CHEBI:46911"/>
    </ligand>
</feature>
<comment type="catalytic activity">
    <reaction evidence="6 7">
        <text>carbamoyl phosphate + L-ornithine = L-citrulline + phosphate + H(+)</text>
        <dbReference type="Rhea" id="RHEA:19513"/>
        <dbReference type="ChEBI" id="CHEBI:15378"/>
        <dbReference type="ChEBI" id="CHEBI:43474"/>
        <dbReference type="ChEBI" id="CHEBI:46911"/>
        <dbReference type="ChEBI" id="CHEBI:57743"/>
        <dbReference type="ChEBI" id="CHEBI:58228"/>
        <dbReference type="EC" id="2.1.3.3"/>
    </reaction>
</comment>
<feature type="domain" description="Aspartate/ornithine carbamoyltransferase Asp/Orn-binding" evidence="8">
    <location>
        <begin position="149"/>
        <end position="307"/>
    </location>
</feature>
<dbReference type="InterPro" id="IPR006130">
    <property type="entry name" value="Asp/Orn_carbamoylTrfase"/>
</dbReference>
<dbReference type="EC" id="2.1.3.3" evidence="3 7"/>
<evidence type="ECO:0000256" key="3">
    <source>
        <dbReference type="ARBA" id="ARBA00013007"/>
    </source>
</evidence>
<evidence type="ECO:0000256" key="4">
    <source>
        <dbReference type="ARBA" id="ARBA00016634"/>
    </source>
</evidence>
<dbReference type="PANTHER" id="PTHR45753:SF3">
    <property type="entry name" value="ORNITHINE TRANSCARBAMYLASE, MITOCHONDRIAL"/>
    <property type="match status" value="1"/>
</dbReference>
<comment type="pathway">
    <text evidence="1">Amino-acid biosynthesis; L-arginine biosynthesis; L-arginine from L-ornithine and carbamoyl phosphate: step 1/3.</text>
</comment>
<evidence type="ECO:0000256" key="7">
    <source>
        <dbReference type="HAMAP-Rule" id="MF_01109"/>
    </source>
</evidence>
<comment type="subcellular location">
    <subcellularLocation>
        <location evidence="7">Cytoplasm</location>
    </subcellularLocation>
</comment>
<proteinExistence type="inferred from homology"/>
<dbReference type="Pfam" id="PF00185">
    <property type="entry name" value="OTCace"/>
    <property type="match status" value="1"/>
</dbReference>
<dbReference type="Pfam" id="PF02729">
    <property type="entry name" value="OTCace_N"/>
    <property type="match status" value="1"/>
</dbReference>
<feature type="binding site" evidence="7">
    <location>
        <begin position="129"/>
        <end position="132"/>
    </location>
    <ligand>
        <name>carbamoyl phosphate</name>
        <dbReference type="ChEBI" id="CHEBI:58228"/>
    </ligand>
</feature>
<dbReference type="EMBL" id="BAABFX010000037">
    <property type="protein sequence ID" value="GAA4400149.1"/>
    <property type="molecule type" value="Genomic_DNA"/>
</dbReference>
<name>A0ABP8K4E2_9MICO</name>
<dbReference type="InterPro" id="IPR002292">
    <property type="entry name" value="Orn/put_carbamltrans"/>
</dbReference>
<reference evidence="11" key="1">
    <citation type="journal article" date="2019" name="Int. J. Syst. Evol. Microbiol.">
        <title>The Global Catalogue of Microorganisms (GCM) 10K type strain sequencing project: providing services to taxonomists for standard genome sequencing and annotation.</title>
        <authorList>
            <consortium name="The Broad Institute Genomics Platform"/>
            <consortium name="The Broad Institute Genome Sequencing Center for Infectious Disease"/>
            <person name="Wu L."/>
            <person name="Ma J."/>
        </authorList>
    </citation>
    <scope>NUCLEOTIDE SEQUENCE [LARGE SCALE GENOMIC DNA]</scope>
    <source>
        <strain evidence="11">JCM 17738</strain>
    </source>
</reference>
<dbReference type="InterPro" id="IPR006131">
    <property type="entry name" value="Asp_carbamoyltransf_Asp/Orn-bd"/>
</dbReference>
<dbReference type="NCBIfam" id="TIGR00658">
    <property type="entry name" value="orni_carb_tr"/>
    <property type="match status" value="1"/>
</dbReference>
<accession>A0ABP8K4E2</accession>
<comment type="similarity">
    <text evidence="2 7">Belongs to the aspartate/ornithine carbamoyltransferase superfamily. OTCase family.</text>
</comment>
<feature type="domain" description="Aspartate/ornithine carbamoyltransferase carbamoyl-P binding" evidence="9">
    <location>
        <begin position="4"/>
        <end position="142"/>
    </location>
</feature>
<comment type="caution">
    <text evidence="10">The sequence shown here is derived from an EMBL/GenBank/DDBJ whole genome shotgun (WGS) entry which is preliminary data.</text>
</comment>
<organism evidence="10 11">
    <name type="scientific">Ornithinibacter aureus</name>
    <dbReference type="NCBI Taxonomy" id="622664"/>
    <lineage>
        <taxon>Bacteria</taxon>
        <taxon>Bacillati</taxon>
        <taxon>Actinomycetota</taxon>
        <taxon>Actinomycetes</taxon>
        <taxon>Micrococcales</taxon>
        <taxon>Intrasporangiaceae</taxon>
        <taxon>Ornithinibacter</taxon>
    </lineage>
</organism>
<keyword evidence="7" id="KW-0963">Cytoplasm</keyword>
<dbReference type="Gene3D" id="3.40.50.1370">
    <property type="entry name" value="Aspartate/ornithine carbamoyltransferase"/>
    <property type="match status" value="2"/>
</dbReference>
<dbReference type="HAMAP" id="MF_01109">
    <property type="entry name" value="OTCase"/>
    <property type="match status" value="1"/>
</dbReference>
<evidence type="ECO:0000259" key="8">
    <source>
        <dbReference type="Pfam" id="PF00185"/>
    </source>
</evidence>
<feature type="binding site" evidence="7">
    <location>
        <begin position="268"/>
        <end position="269"/>
    </location>
    <ligand>
        <name>carbamoyl phosphate</name>
        <dbReference type="ChEBI" id="CHEBI:58228"/>
    </ligand>
</feature>
<protein>
    <recommendedName>
        <fullName evidence="4 7">Ornithine carbamoyltransferase</fullName>
        <shortName evidence="7">OTCase</shortName>
        <ecNumber evidence="3 7">2.1.3.3</ecNumber>
    </recommendedName>
</protein>
<dbReference type="Proteomes" id="UP001500390">
    <property type="component" value="Unassembled WGS sequence"/>
</dbReference>
<feature type="binding site" evidence="7">
    <location>
        <begin position="229"/>
        <end position="230"/>
    </location>
    <ligand>
        <name>L-ornithine</name>
        <dbReference type="ChEBI" id="CHEBI:46911"/>
    </ligand>
</feature>
<evidence type="ECO:0000259" key="9">
    <source>
        <dbReference type="Pfam" id="PF02729"/>
    </source>
</evidence>
<dbReference type="PANTHER" id="PTHR45753">
    <property type="entry name" value="ORNITHINE CARBAMOYLTRANSFERASE, MITOCHONDRIAL"/>
    <property type="match status" value="1"/>
</dbReference>
<dbReference type="PRINTS" id="PR00102">
    <property type="entry name" value="OTCASE"/>
</dbReference>
<dbReference type="InterPro" id="IPR024904">
    <property type="entry name" value="OTCase_ArgI"/>
</dbReference>
<evidence type="ECO:0000256" key="2">
    <source>
        <dbReference type="ARBA" id="ARBA00007805"/>
    </source>
</evidence>
<evidence type="ECO:0000313" key="11">
    <source>
        <dbReference type="Proteomes" id="UP001500390"/>
    </source>
</evidence>
<feature type="binding site" evidence="7">
    <location>
        <position position="102"/>
    </location>
    <ligand>
        <name>carbamoyl phosphate</name>
        <dbReference type="ChEBI" id="CHEBI:58228"/>
    </ligand>
</feature>
<dbReference type="SUPFAM" id="SSF53671">
    <property type="entry name" value="Aspartate/ornithine carbamoyltransferase"/>
    <property type="match status" value="1"/>
</dbReference>
<feature type="binding site" evidence="7">
    <location>
        <position position="296"/>
    </location>
    <ligand>
        <name>carbamoyl phosphate</name>
        <dbReference type="ChEBI" id="CHEBI:58228"/>
    </ligand>
</feature>
<sequence>MTLRHFLADDDLSAAEQHEVLQRALALKAAPFSDQCLTGPHTVSILFDKPTLRTQVSFVGAVAQLGGYPMVIDGRLAGVGERESVADVARILGPQSAAIVWRTFEQSRLEEMAADAGVPVVNALTDDYHPCQILADLLTITEVKGATAGLTFAYLGDGANNMAHSYLLGCALAGMHVRIATPASHQPRADIVARAQRHAAEQGGSVVVTDDPVVAASGADVVATDTWVSMGMEAESEQRHGAASPFEPFRVSEALMAKAASDAVFLHCLPAYRGYEVDAAVIDGPASLVWQEAENRLHAQKALLSWLMEQHRAGDGR</sequence>
<evidence type="ECO:0000256" key="1">
    <source>
        <dbReference type="ARBA" id="ARBA00004975"/>
    </source>
</evidence>
<dbReference type="InterPro" id="IPR036901">
    <property type="entry name" value="Asp/Orn_carbamoylTrfase_sf"/>
</dbReference>
<dbReference type="PRINTS" id="PR00100">
    <property type="entry name" value="AOTCASE"/>
</dbReference>